<keyword evidence="3" id="KW-1185">Reference proteome</keyword>
<evidence type="ECO:0000313" key="3">
    <source>
        <dbReference type="Proteomes" id="UP001500305"/>
    </source>
</evidence>
<gene>
    <name evidence="2" type="ORF">GCM10010430_21150</name>
</gene>
<evidence type="ECO:0000256" key="1">
    <source>
        <dbReference type="SAM" id="MobiDB-lite"/>
    </source>
</evidence>
<name>A0ABN3DRT6_9ACTN</name>
<organism evidence="2 3">
    <name type="scientific">Kitasatospora cystarginea</name>
    <dbReference type="NCBI Taxonomy" id="58350"/>
    <lineage>
        <taxon>Bacteria</taxon>
        <taxon>Bacillati</taxon>
        <taxon>Actinomycetota</taxon>
        <taxon>Actinomycetes</taxon>
        <taxon>Kitasatosporales</taxon>
        <taxon>Streptomycetaceae</taxon>
        <taxon>Kitasatospora</taxon>
    </lineage>
</organism>
<feature type="region of interest" description="Disordered" evidence="1">
    <location>
        <begin position="1"/>
        <end position="24"/>
    </location>
</feature>
<feature type="region of interest" description="Disordered" evidence="1">
    <location>
        <begin position="41"/>
        <end position="61"/>
    </location>
</feature>
<comment type="caution">
    <text evidence="2">The sequence shown here is derived from an EMBL/GenBank/DDBJ whole genome shotgun (WGS) entry which is preliminary data.</text>
</comment>
<feature type="compositionally biased region" description="Polar residues" evidence="1">
    <location>
        <begin position="1"/>
        <end position="13"/>
    </location>
</feature>
<accession>A0ABN3DRT6</accession>
<reference evidence="2 3" key="1">
    <citation type="journal article" date="2019" name="Int. J. Syst. Evol. Microbiol.">
        <title>The Global Catalogue of Microorganisms (GCM) 10K type strain sequencing project: providing services to taxonomists for standard genome sequencing and annotation.</title>
        <authorList>
            <consortium name="The Broad Institute Genomics Platform"/>
            <consortium name="The Broad Institute Genome Sequencing Center for Infectious Disease"/>
            <person name="Wu L."/>
            <person name="Ma J."/>
        </authorList>
    </citation>
    <scope>NUCLEOTIDE SEQUENCE [LARGE SCALE GENOMIC DNA]</scope>
    <source>
        <strain evidence="2 3">JCM 7356</strain>
    </source>
</reference>
<dbReference type="Proteomes" id="UP001500305">
    <property type="component" value="Unassembled WGS sequence"/>
</dbReference>
<dbReference type="EMBL" id="BAAATR010000007">
    <property type="protein sequence ID" value="GAA2239611.1"/>
    <property type="molecule type" value="Genomic_DNA"/>
</dbReference>
<sequence length="181" mass="18322">MRSWTSAGSSSCTPGGAGGAQVGQQLGVDGQQPVQQGERLEVGGDTGRGLGQQQVGDRADQHRAGLVAERQGLGQFAGGLGRVRGEGGVGAEFGHQVVVVGVEPLGHLQWRHLLGAACHREVTVKRVGVDGGAVAGRDRADGYRGVQNMVVEREVPGGDLLDAGVGELLPVPPAQVGGGGQ</sequence>
<proteinExistence type="predicted"/>
<protein>
    <submittedName>
        <fullName evidence="2">Uncharacterized protein</fullName>
    </submittedName>
</protein>
<evidence type="ECO:0000313" key="2">
    <source>
        <dbReference type="EMBL" id="GAA2239611.1"/>
    </source>
</evidence>